<name>A0ABR7VN16_VIRHA</name>
<keyword evidence="1" id="KW-0472">Membrane</keyword>
<sequence>MSLEKLLSDYEEFQVILSKLDNSWKLNETLNLVEFKTDNKICISFLKEINSLADRFEIYCNPFTADCNEIIEDLESSHIGIEDIDSVSIQLEKDIQFTVLDFYFFDREFALKSTQEVNSKLDSKLQIGIPDIEYTETETIQFLPLKSELDLNGIQRIKINEITQENIKFYLSNNKRDKHSYYYNPYSFIISEGEGEENSDFIDLIRRFFYLTMLDCLSDKKSQKGFLIRGEKNISILKNRDFATNNYYSFVDIFYFLISAKRFTEKYIIIKKVFSIYIIDDENISALDGKLNNIWKTITHYYNHYIEESLEDFFETKDKLLKEAMNASKIIYEQTDKLYTTIIASLLSLVIVFITTLYRSMTTLTVSYFVTLLILFISFSVVYYLLMSSSAKQRYKMTNAQFTYFMDEVSLMEESESDKLRETYLLGPYEILTDTLNNLKTVLISINVFIFLSFLVFIIVKYDICFLK</sequence>
<accession>A0ABR7VN16</accession>
<evidence type="ECO:0000313" key="3">
    <source>
        <dbReference type="Proteomes" id="UP000621631"/>
    </source>
</evidence>
<feature type="transmembrane region" description="Helical" evidence="1">
    <location>
        <begin position="338"/>
        <end position="358"/>
    </location>
</feature>
<gene>
    <name evidence="2" type="ORF">IC602_11930</name>
</gene>
<dbReference type="EMBL" id="JACWEZ010000006">
    <property type="protein sequence ID" value="MBD1223306.1"/>
    <property type="molecule type" value="Genomic_DNA"/>
</dbReference>
<evidence type="ECO:0000313" key="2">
    <source>
        <dbReference type="EMBL" id="MBD1223306.1"/>
    </source>
</evidence>
<feature type="transmembrane region" description="Helical" evidence="1">
    <location>
        <begin position="442"/>
        <end position="460"/>
    </location>
</feature>
<organism evidence="2 3">
    <name type="scientific">Virgibacillus halodenitrificans</name>
    <name type="common">Bacillus halodenitrificans</name>
    <dbReference type="NCBI Taxonomy" id="1482"/>
    <lineage>
        <taxon>Bacteria</taxon>
        <taxon>Bacillati</taxon>
        <taxon>Bacillota</taxon>
        <taxon>Bacilli</taxon>
        <taxon>Bacillales</taxon>
        <taxon>Bacillaceae</taxon>
        <taxon>Virgibacillus</taxon>
    </lineage>
</organism>
<protein>
    <submittedName>
        <fullName evidence="2">Uncharacterized protein</fullName>
    </submittedName>
</protein>
<evidence type="ECO:0000256" key="1">
    <source>
        <dbReference type="SAM" id="Phobius"/>
    </source>
</evidence>
<comment type="caution">
    <text evidence="2">The sequence shown here is derived from an EMBL/GenBank/DDBJ whole genome shotgun (WGS) entry which is preliminary data.</text>
</comment>
<dbReference type="Proteomes" id="UP000621631">
    <property type="component" value="Unassembled WGS sequence"/>
</dbReference>
<proteinExistence type="predicted"/>
<keyword evidence="1" id="KW-0812">Transmembrane</keyword>
<keyword evidence="3" id="KW-1185">Reference proteome</keyword>
<keyword evidence="1" id="KW-1133">Transmembrane helix</keyword>
<feature type="transmembrane region" description="Helical" evidence="1">
    <location>
        <begin position="365"/>
        <end position="386"/>
    </location>
</feature>
<dbReference type="RefSeq" id="WP_189778415.1">
    <property type="nucleotide sequence ID" value="NZ_JACWEZ010000006.1"/>
</dbReference>
<reference evidence="2 3" key="1">
    <citation type="submission" date="2020-09" db="EMBL/GenBank/DDBJ databases">
        <title>Draft Genome Sequences of Oil-Oxidizing Bacteria Halomonas titanicae, Marinobacter lutaoensis, and Virgibacillus halodenitrificans Isolated from Highly Saline Environments.</title>
        <authorList>
            <person name="Grouzdev D.S."/>
            <person name="Sokolova D.S."/>
            <person name="Semenova E.M."/>
            <person name="Borzenkov I.A."/>
            <person name="Bidzhieva S.K."/>
            <person name="Poltaraus A.B."/>
            <person name="Nazina T.N."/>
        </authorList>
    </citation>
    <scope>NUCLEOTIDE SEQUENCE [LARGE SCALE GENOMIC DNA]</scope>
    <source>
        <strain evidence="2 3">VKM B-3472D</strain>
    </source>
</reference>